<feature type="non-terminal residue" evidence="1">
    <location>
        <position position="1"/>
    </location>
</feature>
<dbReference type="EMBL" id="JAHZIK010001666">
    <property type="protein sequence ID" value="MBW7459485.1"/>
    <property type="molecule type" value="Genomic_DNA"/>
</dbReference>
<accession>A0ABS7CFK7</accession>
<keyword evidence="2" id="KW-1185">Reference proteome</keyword>
<evidence type="ECO:0000313" key="2">
    <source>
        <dbReference type="Proteomes" id="UP001519887"/>
    </source>
</evidence>
<evidence type="ECO:0000313" key="1">
    <source>
        <dbReference type="EMBL" id="MBW7459485.1"/>
    </source>
</evidence>
<gene>
    <name evidence="1" type="ORF">K0U00_36055</name>
</gene>
<reference evidence="1 2" key="1">
    <citation type="submission" date="2021-07" db="EMBL/GenBank/DDBJ databases">
        <title>Paenibacillus radiodurans sp. nov., isolated from the southeastern edge of Tengger Desert.</title>
        <authorList>
            <person name="Zhang G."/>
        </authorList>
    </citation>
    <scope>NUCLEOTIDE SEQUENCE [LARGE SCALE GENOMIC DNA]</scope>
    <source>
        <strain evidence="1 2">CCM 7311</strain>
    </source>
</reference>
<sequence length="87" mass="9102">GKAGGIGATVVLATISPASSNGKLADIVIPIPASPKERTGEGEVTVQPMGSLFEQSILLLFDALILRLMDHRKLDSSSMFGNHANLE</sequence>
<dbReference type="InterPro" id="IPR017552">
    <property type="entry name" value="PHI/rmpB"/>
</dbReference>
<protein>
    <submittedName>
        <fullName evidence="1">6-phospho-3-hexuloisomerase</fullName>
    </submittedName>
</protein>
<dbReference type="PANTHER" id="PTHR43443">
    <property type="entry name" value="3-HEXULOSE-6-PHOSPHATE ISOMERASE"/>
    <property type="match status" value="1"/>
</dbReference>
<comment type="caution">
    <text evidence="1">The sequence shown here is derived from an EMBL/GenBank/DDBJ whole genome shotgun (WGS) entry which is preliminary data.</text>
</comment>
<dbReference type="SUPFAM" id="SSF53697">
    <property type="entry name" value="SIS domain"/>
    <property type="match status" value="1"/>
</dbReference>
<organism evidence="1 2">
    <name type="scientific">Paenibacillus sepulcri</name>
    <dbReference type="NCBI Taxonomy" id="359917"/>
    <lineage>
        <taxon>Bacteria</taxon>
        <taxon>Bacillati</taxon>
        <taxon>Bacillota</taxon>
        <taxon>Bacilli</taxon>
        <taxon>Bacillales</taxon>
        <taxon>Paenibacillaceae</taxon>
        <taxon>Paenibacillus</taxon>
    </lineage>
</organism>
<dbReference type="Proteomes" id="UP001519887">
    <property type="component" value="Unassembled WGS sequence"/>
</dbReference>
<dbReference type="InterPro" id="IPR046348">
    <property type="entry name" value="SIS_dom_sf"/>
</dbReference>
<name>A0ABS7CFK7_9BACL</name>
<dbReference type="PANTHER" id="PTHR43443:SF1">
    <property type="entry name" value="3-HEXULOSE-6-PHOSPHATE ISOMERASE"/>
    <property type="match status" value="1"/>
</dbReference>
<dbReference type="Gene3D" id="3.40.50.10490">
    <property type="entry name" value="Glucose-6-phosphate isomerase like protein, domain 1"/>
    <property type="match status" value="1"/>
</dbReference>
<proteinExistence type="predicted"/>